<proteinExistence type="predicted"/>
<sequence>MDSEMKAICSELAKSIQRESNLELVVSRLQEHIVNLQVQSERSSECSSDSGYSSETVSEYDQRRDDIERIQRECGVEKARIRLELVAKLQDERSRREALEQQVEKLASKRHQKWSTPTVSLEDKDCLENLQSTCADLGRRLSEEKQSNSNFQYLLLALQNDLQEICNERDNYKNEVIPQLRAKLESLEAEEHSCISRKAQLQERVHYLFRRSPNQYRLHLPRSSNVGLTSWAPPKDLSAVPKDEDVKGVLYAGEELAAQLHDVEVQRDALHRALKSLLDTQEFQRRESQRRIEHLESARQQLLLVATRGTKKEIPRRLNCFTMTRRGSIPTS</sequence>
<name>A0A0D9NIP2_METAN</name>
<gene>
    <name evidence="2" type="ORF">H634G_10783</name>
</gene>
<dbReference type="Proteomes" id="UP000054544">
    <property type="component" value="Unassembled WGS sequence"/>
</dbReference>
<protein>
    <submittedName>
        <fullName evidence="2">Uncharacterized protein</fullName>
    </submittedName>
</protein>
<dbReference type="AlphaFoldDB" id="A0A0D9NIP2"/>
<feature type="coiled-coil region" evidence="1">
    <location>
        <begin position="82"/>
        <end position="204"/>
    </location>
</feature>
<organism evidence="2 3">
    <name type="scientific">Metarhizium anisopliae BRIP 53293</name>
    <dbReference type="NCBI Taxonomy" id="1291518"/>
    <lineage>
        <taxon>Eukaryota</taxon>
        <taxon>Fungi</taxon>
        <taxon>Dikarya</taxon>
        <taxon>Ascomycota</taxon>
        <taxon>Pezizomycotina</taxon>
        <taxon>Sordariomycetes</taxon>
        <taxon>Hypocreomycetidae</taxon>
        <taxon>Hypocreales</taxon>
        <taxon>Clavicipitaceae</taxon>
        <taxon>Metarhizium</taxon>
    </lineage>
</organism>
<accession>A0A0D9NIP2</accession>
<evidence type="ECO:0000256" key="1">
    <source>
        <dbReference type="SAM" id="Coils"/>
    </source>
</evidence>
<reference evidence="3" key="1">
    <citation type="journal article" date="2014" name="BMC Genomics">
        <title>The genome sequence of the biocontrol fungus Metarhizium anisopliae and comparative genomics of Metarhizium species.</title>
        <authorList>
            <person name="Pattemore J.A."/>
            <person name="Hane J.K."/>
            <person name="Williams A.H."/>
            <person name="Wilson B.A."/>
            <person name="Stodart B.J."/>
            <person name="Ash G.J."/>
        </authorList>
    </citation>
    <scope>NUCLEOTIDE SEQUENCE [LARGE SCALE GENOMIC DNA]</scope>
    <source>
        <strain evidence="3">BRIP 53293</strain>
    </source>
</reference>
<keyword evidence="1" id="KW-0175">Coiled coil</keyword>
<evidence type="ECO:0000313" key="2">
    <source>
        <dbReference type="EMBL" id="KJK73922.1"/>
    </source>
</evidence>
<dbReference type="STRING" id="1291518.A0A0D9NIP2"/>
<evidence type="ECO:0000313" key="3">
    <source>
        <dbReference type="Proteomes" id="UP000054544"/>
    </source>
</evidence>
<keyword evidence="3" id="KW-1185">Reference proteome</keyword>
<dbReference type="EMBL" id="KE384769">
    <property type="protein sequence ID" value="KJK73922.1"/>
    <property type="molecule type" value="Genomic_DNA"/>
</dbReference>